<proteinExistence type="predicted"/>
<dbReference type="OrthoDB" id="5984008at2759"/>
<name>A0A8K0GLT3_IGNLU</name>
<dbReference type="Proteomes" id="UP000801492">
    <property type="component" value="Unassembled WGS sequence"/>
</dbReference>
<evidence type="ECO:0000313" key="2">
    <source>
        <dbReference type="Proteomes" id="UP000801492"/>
    </source>
</evidence>
<feature type="non-terminal residue" evidence="1">
    <location>
        <position position="1"/>
    </location>
</feature>
<evidence type="ECO:0000313" key="1">
    <source>
        <dbReference type="EMBL" id="KAF2904261.1"/>
    </source>
</evidence>
<dbReference type="EMBL" id="VTPC01000806">
    <property type="protein sequence ID" value="KAF2904261.1"/>
    <property type="molecule type" value="Genomic_DNA"/>
</dbReference>
<dbReference type="AlphaFoldDB" id="A0A8K0GLT3"/>
<comment type="caution">
    <text evidence="1">The sequence shown here is derived from an EMBL/GenBank/DDBJ whole genome shotgun (WGS) entry which is preliminary data.</text>
</comment>
<gene>
    <name evidence="1" type="ORF">ILUMI_01909</name>
</gene>
<protein>
    <submittedName>
        <fullName evidence="1">Uncharacterized protein</fullName>
    </submittedName>
</protein>
<feature type="non-terminal residue" evidence="1">
    <location>
        <position position="106"/>
    </location>
</feature>
<organism evidence="1 2">
    <name type="scientific">Ignelater luminosus</name>
    <name type="common">Cucubano</name>
    <name type="synonym">Pyrophorus luminosus</name>
    <dbReference type="NCBI Taxonomy" id="2038154"/>
    <lineage>
        <taxon>Eukaryota</taxon>
        <taxon>Metazoa</taxon>
        <taxon>Ecdysozoa</taxon>
        <taxon>Arthropoda</taxon>
        <taxon>Hexapoda</taxon>
        <taxon>Insecta</taxon>
        <taxon>Pterygota</taxon>
        <taxon>Neoptera</taxon>
        <taxon>Endopterygota</taxon>
        <taxon>Coleoptera</taxon>
        <taxon>Polyphaga</taxon>
        <taxon>Elateriformia</taxon>
        <taxon>Elateroidea</taxon>
        <taxon>Elateridae</taxon>
        <taxon>Agrypninae</taxon>
        <taxon>Pyrophorini</taxon>
        <taxon>Ignelater</taxon>
    </lineage>
</organism>
<keyword evidence="2" id="KW-1185">Reference proteome</keyword>
<sequence length="106" mass="11911">GGLKCHVEEILEGFMRALDSAILDETELASQVSDEEWEAIRPNKLDRRDFLLQNVKSFLSAHGICDNCTTWRIQAGETWGVEYQKNTSESASQLLDVGTWRPSNGP</sequence>
<accession>A0A8K0GLT3</accession>
<reference evidence="1" key="1">
    <citation type="submission" date="2019-08" db="EMBL/GenBank/DDBJ databases">
        <title>The genome of the North American firefly Photinus pyralis.</title>
        <authorList>
            <consortium name="Photinus pyralis genome working group"/>
            <person name="Fallon T.R."/>
            <person name="Sander Lower S.E."/>
            <person name="Weng J.-K."/>
        </authorList>
    </citation>
    <scope>NUCLEOTIDE SEQUENCE</scope>
    <source>
        <strain evidence="1">TRF0915ILg1</strain>
        <tissue evidence="1">Whole body</tissue>
    </source>
</reference>